<feature type="chain" id="PRO_5016350116" description="SbsA Ig-like domain-containing protein" evidence="2">
    <location>
        <begin position="28"/>
        <end position="586"/>
    </location>
</feature>
<feature type="domain" description="Secretion system C-terminal sorting" evidence="4">
    <location>
        <begin position="515"/>
        <end position="585"/>
    </location>
</feature>
<evidence type="ECO:0000259" key="4">
    <source>
        <dbReference type="Pfam" id="PF18962"/>
    </source>
</evidence>
<reference evidence="6" key="1">
    <citation type="submission" date="2018-05" db="EMBL/GenBank/DDBJ databases">
        <authorList>
            <person name="Nie L."/>
        </authorList>
    </citation>
    <scope>NUCLEOTIDE SEQUENCE [LARGE SCALE GENOMIC DNA]</scope>
    <source>
        <strain evidence="6">NL</strain>
    </source>
</reference>
<dbReference type="Proteomes" id="UP000248553">
    <property type="component" value="Unassembled WGS sequence"/>
</dbReference>
<protein>
    <recommendedName>
        <fullName evidence="7">SbsA Ig-like domain-containing protein</fullName>
    </recommendedName>
</protein>
<dbReference type="RefSeq" id="WP_111479929.1">
    <property type="nucleotide sequence ID" value="NZ_QHKM01000008.1"/>
</dbReference>
<dbReference type="Gene3D" id="2.130.10.130">
    <property type="entry name" value="Integrin alpha, N-terminal"/>
    <property type="match status" value="1"/>
</dbReference>
<name>A0A328BBH7_9BACT</name>
<dbReference type="Pfam" id="PF18962">
    <property type="entry name" value="Por_Secre_tail"/>
    <property type="match status" value="1"/>
</dbReference>
<evidence type="ECO:0000313" key="5">
    <source>
        <dbReference type="EMBL" id="RAK63811.1"/>
    </source>
</evidence>
<dbReference type="PANTHER" id="PTHR44103">
    <property type="entry name" value="PROPROTEIN CONVERTASE P"/>
    <property type="match status" value="1"/>
</dbReference>
<gene>
    <name evidence="5" type="ORF">DLM85_19875</name>
</gene>
<dbReference type="InterPro" id="IPR032812">
    <property type="entry name" value="SbsA_Ig"/>
</dbReference>
<dbReference type="Pfam" id="PF13517">
    <property type="entry name" value="FG-GAP_3"/>
    <property type="match status" value="3"/>
</dbReference>
<dbReference type="Pfam" id="PF13205">
    <property type="entry name" value="Big_5"/>
    <property type="match status" value="1"/>
</dbReference>
<keyword evidence="6" id="KW-1185">Reference proteome</keyword>
<dbReference type="EMBL" id="QHKM01000008">
    <property type="protein sequence ID" value="RAK63811.1"/>
    <property type="molecule type" value="Genomic_DNA"/>
</dbReference>
<keyword evidence="1 2" id="KW-0732">Signal</keyword>
<dbReference type="OrthoDB" id="877328at2"/>
<evidence type="ECO:0000256" key="2">
    <source>
        <dbReference type="SAM" id="SignalP"/>
    </source>
</evidence>
<dbReference type="Gene3D" id="2.30.30.100">
    <property type="match status" value="2"/>
</dbReference>
<sequence>MRTLLPTDLARAGAVATALLLGPAALAQGPVVVSTLPARHAPSAPPTTGVGITFSQVISAASAVGVRVFGSQRGGLRAGSVGGGGTSTIQVQPQQAFAPGEEVSVTVPATVQGTNGAAATPYVYRFTAAAGPGTGRFGGTANPTANGYYRSIRLADYNQDGNLDLLTLDAQGQSVILSPGDGRGNFGNAGSPAYVTVGTNPDYLVPADMNNDGKLDVVVTCSGGVNRAIVVRLGDGAGGFANTQTTSALPTATPAIGLAVADINGDGNLDVLTTNGAYTPTTAGRTVSVRLGDGTGNLLGTTDLPIGPNNCSLAVADVNNDGQLDLVLADLVQNTLQVRLGNGSGDFAPAGAPVAVGGRPTSLVLSDLNHDGLLDVATANAADNTVSLSLGTGTGRFAAATTLPLTAGRTPVKMLAADVDGDADLDLLVANSGNTAPFVADVVNVLINDGTGSFTAAPGVSIERGPVELAVGDLNNDGALDLVTGNVFNFTMSIRLNQRVLGAHAEQPALAVAAYPNPAHDELTLELPAAAGAAAVQLLNALGQSVRAYAPAAGRRTLALAGLPAGVYAVRVTGPAGTAVRRIVVR</sequence>
<dbReference type="InterPro" id="IPR013517">
    <property type="entry name" value="FG-GAP"/>
</dbReference>
<evidence type="ECO:0000313" key="6">
    <source>
        <dbReference type="Proteomes" id="UP000248553"/>
    </source>
</evidence>
<dbReference type="PANTHER" id="PTHR44103:SF1">
    <property type="entry name" value="PROPROTEIN CONVERTASE P"/>
    <property type="match status" value="1"/>
</dbReference>
<dbReference type="InterPro" id="IPR026444">
    <property type="entry name" value="Secre_tail"/>
</dbReference>
<evidence type="ECO:0008006" key="7">
    <source>
        <dbReference type="Google" id="ProtNLM"/>
    </source>
</evidence>
<dbReference type="NCBIfam" id="TIGR04183">
    <property type="entry name" value="Por_Secre_tail"/>
    <property type="match status" value="1"/>
</dbReference>
<evidence type="ECO:0000256" key="1">
    <source>
        <dbReference type="ARBA" id="ARBA00022729"/>
    </source>
</evidence>
<proteinExistence type="predicted"/>
<dbReference type="AlphaFoldDB" id="A0A328BBH7"/>
<dbReference type="InterPro" id="IPR028994">
    <property type="entry name" value="Integrin_alpha_N"/>
</dbReference>
<feature type="signal peptide" evidence="2">
    <location>
        <begin position="1"/>
        <end position="27"/>
    </location>
</feature>
<dbReference type="SUPFAM" id="SSF69318">
    <property type="entry name" value="Integrin alpha N-terminal domain"/>
    <property type="match status" value="1"/>
</dbReference>
<feature type="domain" description="SbsA Ig-like" evidence="3">
    <location>
        <begin position="29"/>
        <end position="127"/>
    </location>
</feature>
<comment type="caution">
    <text evidence="5">The sequence shown here is derived from an EMBL/GenBank/DDBJ whole genome shotgun (WGS) entry which is preliminary data.</text>
</comment>
<organism evidence="5 6">
    <name type="scientific">Hymenobacter edaphi</name>
    <dbReference type="NCBI Taxonomy" id="2211146"/>
    <lineage>
        <taxon>Bacteria</taxon>
        <taxon>Pseudomonadati</taxon>
        <taxon>Bacteroidota</taxon>
        <taxon>Cytophagia</taxon>
        <taxon>Cytophagales</taxon>
        <taxon>Hymenobacteraceae</taxon>
        <taxon>Hymenobacter</taxon>
    </lineage>
</organism>
<evidence type="ECO:0000259" key="3">
    <source>
        <dbReference type="Pfam" id="PF13205"/>
    </source>
</evidence>
<accession>A0A328BBH7</accession>